<feature type="region of interest" description="Disordered" evidence="1">
    <location>
        <begin position="83"/>
        <end position="117"/>
    </location>
</feature>
<dbReference type="Pfam" id="PF13087">
    <property type="entry name" value="AAA_12"/>
    <property type="match status" value="1"/>
</dbReference>
<dbReference type="GO" id="GO:0005737">
    <property type="term" value="C:cytoplasm"/>
    <property type="evidence" value="ECO:0000318"/>
    <property type="project" value="GO_Central"/>
</dbReference>
<dbReference type="Proteomes" id="UP000006906">
    <property type="component" value="Chromosome 1"/>
</dbReference>
<dbReference type="CDD" id="cd18808">
    <property type="entry name" value="SF1_C_Upf1"/>
    <property type="match status" value="1"/>
</dbReference>
<proteinExistence type="predicted"/>
<evidence type="ECO:0000313" key="4">
    <source>
        <dbReference type="EMBL" id="PNW88685.1"/>
    </source>
</evidence>
<dbReference type="InterPro" id="IPR047187">
    <property type="entry name" value="SF1_C_Upf1"/>
</dbReference>
<dbReference type="Gramene" id="PNW88685">
    <property type="protein sequence ID" value="PNW88685"/>
    <property type="gene ID" value="CHLRE_01g040379v5"/>
</dbReference>
<accession>A0A2K3E7C1</accession>
<feature type="compositionally biased region" description="Gly residues" evidence="1">
    <location>
        <begin position="29"/>
        <end position="52"/>
    </location>
</feature>
<dbReference type="GO" id="GO:0000184">
    <property type="term" value="P:nuclear-transcribed mRNA catabolic process, nonsense-mediated decay"/>
    <property type="evidence" value="ECO:0000318"/>
    <property type="project" value="GO_Central"/>
</dbReference>
<dbReference type="OMA" id="CISASQI"/>
<dbReference type="InParanoid" id="A0A2K3E7C1"/>
<keyword evidence="5" id="KW-1185">Reference proteome</keyword>
<dbReference type="RefSeq" id="XP_042928699.1">
    <property type="nucleotide sequence ID" value="XM_043058785.1"/>
</dbReference>
<protein>
    <recommendedName>
        <fullName evidence="6">AAA+ ATPase domain-containing protein</fullName>
    </recommendedName>
</protein>
<sequence length="947" mass="96890">MWDHRGGYNGGGGGGGGGGRGGGRHWHQRGGGTGRYGGGHGGGGRGGGGQGPSGDSSSGVCYGGGYTSGRGVHGGGGGGGYGGGEGGRGGSGGSGAGVSSGGSGGGALDFSPPPAAARLPADTRRAVDAYVGRFAPLVQMELDEERRQVEERLRQWPLGRLRGEGLALTELRAARRGAYLGKAVLRLAAAEGGELPFHRFTSGTLVTLCRRNPLQERCVEALVLDRGRSEVRLVADSVPADLAEGLWRLDRGANITSYQRMAQALQALYKQPGAAVPGAATAAAGAGADDDEADEEDEDGGDDGGYGGGQDAGPSGNGQGHGYGNAYGGYRGRGGGGGGGYRGRGGRGGGRGHKRRRRQQTEEEEEDNLPPGTHLLDVLLAPDAAAAAAAAALPAPLVPDAAVDWAAANDVAPRDPREEVPGMGLNRSQVRALALAMRHRLVLLQGPPGTGKTTTIVQFIRFLKQELRYPHPILAAAQSNVAVDNLLEGLLGCGVGAVRTGQPVKVREALRDATLDARILAHPARPAIEEQQDALRDLQRRLPSLRGRDRGLGHRDVARAAAALRQARAAMMADILRGADVICSTCVGAGGDTLQDLSFGLVVLDEGSQCCEPESLIPLVKASRHAVLVGDHCQLPPVCQSEAAGRAGLSLSLFERLMRAGVPACMLQVQYRMHPALSAFPSARFYGGRLLDGVAPGQRPPPPFPMPPLRAQPGTGGGAGAGDGGGGPLMFVDVEDGREEVSQGGSKSNRTEAGVVVALVRGLLGAGVSPADMGVVTPYLAQVQLLSSMLVGVVPAGAPALEVSSVDGYQGREKEVMIFSTVRANANASLGFLEDWRRLNVAITRPRRALIIVGNAATLRRGDASSGAAGRSDGFSGSSSSVSNSSSLAGLGLNGTAAGLVDTAAAVGSGGHWAAYLSWLEWRPGGLVVRGLQGLEALGWRGLGGRR</sequence>
<evidence type="ECO:0000256" key="1">
    <source>
        <dbReference type="SAM" id="MobiDB-lite"/>
    </source>
</evidence>
<dbReference type="GeneID" id="5715554"/>
<organism evidence="4 5">
    <name type="scientific">Chlamydomonas reinhardtii</name>
    <name type="common">Chlamydomonas smithii</name>
    <dbReference type="NCBI Taxonomy" id="3055"/>
    <lineage>
        <taxon>Eukaryota</taxon>
        <taxon>Viridiplantae</taxon>
        <taxon>Chlorophyta</taxon>
        <taxon>core chlorophytes</taxon>
        <taxon>Chlorophyceae</taxon>
        <taxon>CS clade</taxon>
        <taxon>Chlamydomonadales</taxon>
        <taxon>Chlamydomonadaceae</taxon>
        <taxon>Chlamydomonas</taxon>
    </lineage>
</organism>
<dbReference type="InterPro" id="IPR041677">
    <property type="entry name" value="DNA2/NAM7_AAA_11"/>
</dbReference>
<gene>
    <name evidence="4" type="ORF">CHLRE_01g040379v5</name>
</gene>
<feature type="region of interest" description="Disordered" evidence="1">
    <location>
        <begin position="862"/>
        <end position="881"/>
    </location>
</feature>
<dbReference type="InterPro" id="IPR027417">
    <property type="entry name" value="P-loop_NTPase"/>
</dbReference>
<dbReference type="Gene3D" id="3.40.50.300">
    <property type="entry name" value="P-loop containing nucleotide triphosphate hydrolases"/>
    <property type="match status" value="2"/>
</dbReference>
<evidence type="ECO:0000259" key="3">
    <source>
        <dbReference type="Pfam" id="PF13087"/>
    </source>
</evidence>
<dbReference type="GO" id="GO:0003724">
    <property type="term" value="F:RNA helicase activity"/>
    <property type="evidence" value="ECO:0000318"/>
    <property type="project" value="GO_Central"/>
</dbReference>
<feature type="compositionally biased region" description="Low complexity" evidence="1">
    <location>
        <begin position="864"/>
        <end position="881"/>
    </location>
</feature>
<feature type="domain" description="DNA2/NAM7 helicase helicase" evidence="2">
    <location>
        <begin position="425"/>
        <end position="642"/>
    </location>
</feature>
<feature type="region of interest" description="Disordered" evidence="1">
    <location>
        <begin position="1"/>
        <end position="58"/>
    </location>
</feature>
<dbReference type="KEGG" id="cre:CHLRE_01g040379v5"/>
<feature type="region of interest" description="Disordered" evidence="1">
    <location>
        <begin position="696"/>
        <end position="726"/>
    </location>
</feature>
<name>A0A2K3E7C1_CHLRE</name>
<dbReference type="GO" id="GO:0003723">
    <property type="term" value="F:RNA binding"/>
    <property type="evidence" value="ECO:0000318"/>
    <property type="project" value="GO_Central"/>
</dbReference>
<feature type="compositionally biased region" description="Acidic residues" evidence="1">
    <location>
        <begin position="288"/>
        <end position="302"/>
    </location>
</feature>
<evidence type="ECO:0008006" key="6">
    <source>
        <dbReference type="Google" id="ProtNLM"/>
    </source>
</evidence>
<feature type="compositionally biased region" description="Gly residues" evidence="1">
    <location>
        <begin position="337"/>
        <end position="349"/>
    </location>
</feature>
<feature type="region of interest" description="Disordered" evidence="1">
    <location>
        <begin position="337"/>
        <end position="374"/>
    </location>
</feature>
<feature type="compositionally biased region" description="Gly residues" evidence="1">
    <location>
        <begin position="714"/>
        <end position="726"/>
    </location>
</feature>
<dbReference type="PANTHER" id="PTHR10887:SF517">
    <property type="entry name" value="RNA HELICASE NONSENSE MRNA REDUCING FACTOR"/>
    <property type="match status" value="1"/>
</dbReference>
<evidence type="ECO:0000313" key="5">
    <source>
        <dbReference type="Proteomes" id="UP000006906"/>
    </source>
</evidence>
<dbReference type="AlphaFoldDB" id="A0A2K3E7C1"/>
<dbReference type="PANTHER" id="PTHR10887">
    <property type="entry name" value="DNA2/NAM7 HELICASE FAMILY"/>
    <property type="match status" value="1"/>
</dbReference>
<dbReference type="InterPro" id="IPR045055">
    <property type="entry name" value="DNA2/NAM7-like"/>
</dbReference>
<feature type="compositionally biased region" description="Gly residues" evidence="1">
    <location>
        <begin position="303"/>
        <end position="324"/>
    </location>
</feature>
<dbReference type="InterPro" id="IPR041679">
    <property type="entry name" value="DNA2/NAM7-like_C"/>
</dbReference>
<dbReference type="SUPFAM" id="SSF52540">
    <property type="entry name" value="P-loop containing nucleoside triphosphate hydrolases"/>
    <property type="match status" value="1"/>
</dbReference>
<feature type="compositionally biased region" description="Pro residues" evidence="1">
    <location>
        <begin position="698"/>
        <end position="710"/>
    </location>
</feature>
<feature type="compositionally biased region" description="Gly residues" evidence="1">
    <location>
        <begin position="83"/>
        <end position="107"/>
    </location>
</feature>
<feature type="region of interest" description="Disordered" evidence="1">
    <location>
        <begin position="280"/>
        <end position="324"/>
    </location>
</feature>
<dbReference type="OrthoDB" id="6513042at2759"/>
<reference evidence="4 5" key="1">
    <citation type="journal article" date="2007" name="Science">
        <title>The Chlamydomonas genome reveals the evolution of key animal and plant functions.</title>
        <authorList>
            <person name="Merchant S.S."/>
            <person name="Prochnik S.E."/>
            <person name="Vallon O."/>
            <person name="Harris E.H."/>
            <person name="Karpowicz S.J."/>
            <person name="Witman G.B."/>
            <person name="Terry A."/>
            <person name="Salamov A."/>
            <person name="Fritz-Laylin L.K."/>
            <person name="Marechal-Drouard L."/>
            <person name="Marshall W.F."/>
            <person name="Qu L.H."/>
            <person name="Nelson D.R."/>
            <person name="Sanderfoot A.A."/>
            <person name="Spalding M.H."/>
            <person name="Kapitonov V.V."/>
            <person name="Ren Q."/>
            <person name="Ferris P."/>
            <person name="Lindquist E."/>
            <person name="Shapiro H."/>
            <person name="Lucas S.M."/>
            <person name="Grimwood J."/>
            <person name="Schmutz J."/>
            <person name="Cardol P."/>
            <person name="Cerutti H."/>
            <person name="Chanfreau G."/>
            <person name="Chen C.L."/>
            <person name="Cognat V."/>
            <person name="Croft M.T."/>
            <person name="Dent R."/>
            <person name="Dutcher S."/>
            <person name="Fernandez E."/>
            <person name="Fukuzawa H."/>
            <person name="Gonzalez-Ballester D."/>
            <person name="Gonzalez-Halphen D."/>
            <person name="Hallmann A."/>
            <person name="Hanikenne M."/>
            <person name="Hippler M."/>
            <person name="Inwood W."/>
            <person name="Jabbari K."/>
            <person name="Kalanon M."/>
            <person name="Kuras R."/>
            <person name="Lefebvre P.A."/>
            <person name="Lemaire S.D."/>
            <person name="Lobanov A.V."/>
            <person name="Lohr M."/>
            <person name="Manuell A."/>
            <person name="Meier I."/>
            <person name="Mets L."/>
            <person name="Mittag M."/>
            <person name="Mittelmeier T."/>
            <person name="Moroney J.V."/>
            <person name="Moseley J."/>
            <person name="Napoli C."/>
            <person name="Nedelcu A.M."/>
            <person name="Niyogi K."/>
            <person name="Novoselov S.V."/>
            <person name="Paulsen I.T."/>
            <person name="Pazour G."/>
            <person name="Purton S."/>
            <person name="Ral J.P."/>
            <person name="Riano-Pachon D.M."/>
            <person name="Riekhof W."/>
            <person name="Rymarquis L."/>
            <person name="Schroda M."/>
            <person name="Stern D."/>
            <person name="Umen J."/>
            <person name="Willows R."/>
            <person name="Wilson N."/>
            <person name="Zimmer S.L."/>
            <person name="Allmer J."/>
            <person name="Balk J."/>
            <person name="Bisova K."/>
            <person name="Chen C.J."/>
            <person name="Elias M."/>
            <person name="Gendler K."/>
            <person name="Hauser C."/>
            <person name="Lamb M.R."/>
            <person name="Ledford H."/>
            <person name="Long J.C."/>
            <person name="Minagawa J."/>
            <person name="Page M.D."/>
            <person name="Pan J."/>
            <person name="Pootakham W."/>
            <person name="Roje S."/>
            <person name="Rose A."/>
            <person name="Stahlberg E."/>
            <person name="Terauchi A.M."/>
            <person name="Yang P."/>
            <person name="Ball S."/>
            <person name="Bowler C."/>
            <person name="Dieckmann C.L."/>
            <person name="Gladyshev V.N."/>
            <person name="Green P."/>
            <person name="Jorgensen R."/>
            <person name="Mayfield S."/>
            <person name="Mueller-Roeber B."/>
            <person name="Rajamani S."/>
            <person name="Sayre R.T."/>
            <person name="Brokstein P."/>
            <person name="Dubchak I."/>
            <person name="Goodstein D."/>
            <person name="Hornick L."/>
            <person name="Huang Y.W."/>
            <person name="Jhaveri J."/>
            <person name="Luo Y."/>
            <person name="Martinez D."/>
            <person name="Ngau W.C."/>
            <person name="Otillar B."/>
            <person name="Poliakov A."/>
            <person name="Porter A."/>
            <person name="Szajkowski L."/>
            <person name="Werner G."/>
            <person name="Zhou K."/>
            <person name="Grigoriev I.V."/>
            <person name="Rokhsar D.S."/>
            <person name="Grossman A.R."/>
        </authorList>
    </citation>
    <scope>NUCLEOTIDE SEQUENCE [LARGE SCALE GENOMIC DNA]</scope>
    <source>
        <strain evidence="5">CC-503</strain>
    </source>
</reference>
<dbReference type="Pfam" id="PF13086">
    <property type="entry name" value="AAA_11"/>
    <property type="match status" value="1"/>
</dbReference>
<dbReference type="STRING" id="3055.A0A2K3E7C1"/>
<evidence type="ECO:0000259" key="2">
    <source>
        <dbReference type="Pfam" id="PF13086"/>
    </source>
</evidence>
<feature type="compositionally biased region" description="Gly residues" evidence="1">
    <location>
        <begin position="7"/>
        <end position="21"/>
    </location>
</feature>
<dbReference type="EMBL" id="CM008962">
    <property type="protein sequence ID" value="PNW88685.1"/>
    <property type="molecule type" value="Genomic_DNA"/>
</dbReference>
<feature type="domain" description="DNA2/NAM7 helicase-like C-terminal" evidence="3">
    <location>
        <begin position="650"/>
        <end position="856"/>
    </location>
</feature>
<dbReference type="ExpressionAtlas" id="A0A2K3E7C1">
    <property type="expression patterns" value="baseline"/>
</dbReference>
<dbReference type="PaxDb" id="3055-EDP09884"/>